<evidence type="ECO:0008006" key="3">
    <source>
        <dbReference type="Google" id="ProtNLM"/>
    </source>
</evidence>
<keyword evidence="2" id="KW-1185">Reference proteome</keyword>
<protein>
    <recommendedName>
        <fullName evidence="3">Integrase catalytic domain-containing protein</fullName>
    </recommendedName>
</protein>
<sequence length="142" mass="16126">MTSITRTQGRYDHRLREMVCNRKNIDAAVGCGVPRSTARGWLAPRAMFESWWRVLKRQWRYLNRLDTLATVQKLVAFYAEQHNKHLPHAAFHGQTPDEMYFGTGVDIPKQLAAAKVAARQARLAGNRSLRCQSCSQSVAAIN</sequence>
<evidence type="ECO:0000313" key="2">
    <source>
        <dbReference type="Proteomes" id="UP000315017"/>
    </source>
</evidence>
<proteinExistence type="predicted"/>
<organism evidence="1 2">
    <name type="scientific">Anatilimnocola aggregata</name>
    <dbReference type="NCBI Taxonomy" id="2528021"/>
    <lineage>
        <taxon>Bacteria</taxon>
        <taxon>Pseudomonadati</taxon>
        <taxon>Planctomycetota</taxon>
        <taxon>Planctomycetia</taxon>
        <taxon>Pirellulales</taxon>
        <taxon>Pirellulaceae</taxon>
        <taxon>Anatilimnocola</taxon>
    </lineage>
</organism>
<gene>
    <name evidence="1" type="ORF">ETAA8_58090</name>
</gene>
<evidence type="ECO:0000313" key="1">
    <source>
        <dbReference type="EMBL" id="QDU30662.1"/>
    </source>
</evidence>
<dbReference type="KEGG" id="aagg:ETAA8_58090"/>
<dbReference type="EMBL" id="CP036274">
    <property type="protein sequence ID" value="QDU30662.1"/>
    <property type="molecule type" value="Genomic_DNA"/>
</dbReference>
<name>A0A517YKB4_9BACT</name>
<dbReference type="AlphaFoldDB" id="A0A517YKB4"/>
<dbReference type="InterPro" id="IPR012337">
    <property type="entry name" value="RNaseH-like_sf"/>
</dbReference>
<reference evidence="1 2" key="1">
    <citation type="submission" date="2019-02" db="EMBL/GenBank/DDBJ databases">
        <title>Deep-cultivation of Planctomycetes and their phenomic and genomic characterization uncovers novel biology.</title>
        <authorList>
            <person name="Wiegand S."/>
            <person name="Jogler M."/>
            <person name="Boedeker C."/>
            <person name="Pinto D."/>
            <person name="Vollmers J."/>
            <person name="Rivas-Marin E."/>
            <person name="Kohn T."/>
            <person name="Peeters S.H."/>
            <person name="Heuer A."/>
            <person name="Rast P."/>
            <person name="Oberbeckmann S."/>
            <person name="Bunk B."/>
            <person name="Jeske O."/>
            <person name="Meyerdierks A."/>
            <person name="Storesund J.E."/>
            <person name="Kallscheuer N."/>
            <person name="Luecker S."/>
            <person name="Lage O.M."/>
            <person name="Pohl T."/>
            <person name="Merkel B.J."/>
            <person name="Hornburger P."/>
            <person name="Mueller R.-W."/>
            <person name="Bruemmer F."/>
            <person name="Labrenz M."/>
            <person name="Spormann A.M."/>
            <person name="Op den Camp H."/>
            <person name="Overmann J."/>
            <person name="Amann R."/>
            <person name="Jetten M.S.M."/>
            <person name="Mascher T."/>
            <person name="Medema M.H."/>
            <person name="Devos D.P."/>
            <person name="Kaster A.-K."/>
            <person name="Ovreas L."/>
            <person name="Rohde M."/>
            <person name="Galperin M.Y."/>
            <person name="Jogler C."/>
        </authorList>
    </citation>
    <scope>NUCLEOTIDE SEQUENCE [LARGE SCALE GENOMIC DNA]</scope>
    <source>
        <strain evidence="1 2">ETA_A8</strain>
    </source>
</reference>
<accession>A0A517YKB4</accession>
<dbReference type="SUPFAM" id="SSF53098">
    <property type="entry name" value="Ribonuclease H-like"/>
    <property type="match status" value="1"/>
</dbReference>
<dbReference type="Proteomes" id="UP000315017">
    <property type="component" value="Chromosome"/>
</dbReference>